<dbReference type="AlphaFoldDB" id="A0AAD7UQT8"/>
<evidence type="ECO:0008006" key="6">
    <source>
        <dbReference type="Google" id="ProtNLM"/>
    </source>
</evidence>
<proteinExistence type="predicted"/>
<dbReference type="InterPro" id="IPR001650">
    <property type="entry name" value="Helicase_C-like"/>
</dbReference>
<dbReference type="Proteomes" id="UP001230188">
    <property type="component" value="Unassembled WGS sequence"/>
</dbReference>
<organism evidence="4 5">
    <name type="scientific">Chrysophaeum taylorii</name>
    <dbReference type="NCBI Taxonomy" id="2483200"/>
    <lineage>
        <taxon>Eukaryota</taxon>
        <taxon>Sar</taxon>
        <taxon>Stramenopiles</taxon>
        <taxon>Ochrophyta</taxon>
        <taxon>Pelagophyceae</taxon>
        <taxon>Pelagomonadales</taxon>
        <taxon>Pelagomonadaceae</taxon>
        <taxon>Chrysophaeum</taxon>
    </lineage>
</organism>
<dbReference type="InterPro" id="IPR027417">
    <property type="entry name" value="P-loop_NTPase"/>
</dbReference>
<dbReference type="GO" id="GO:0003677">
    <property type="term" value="F:DNA binding"/>
    <property type="evidence" value="ECO:0007669"/>
    <property type="project" value="InterPro"/>
</dbReference>
<keyword evidence="5" id="KW-1185">Reference proteome</keyword>
<feature type="domain" description="Helicase ATP-binding" evidence="2">
    <location>
        <begin position="27"/>
        <end position="208"/>
    </location>
</feature>
<protein>
    <recommendedName>
        <fullName evidence="6">Helicase</fullName>
    </recommendedName>
</protein>
<dbReference type="PANTHER" id="PTHR33418:SF1">
    <property type="entry name" value="HELICASE-ASSOCIATED DOMAIN-CONTAINING PROTEIN"/>
    <property type="match status" value="1"/>
</dbReference>
<feature type="compositionally biased region" description="Acidic residues" evidence="1">
    <location>
        <begin position="399"/>
        <end position="415"/>
    </location>
</feature>
<dbReference type="InterPro" id="IPR005114">
    <property type="entry name" value="Helicase_assoc"/>
</dbReference>
<reference evidence="4" key="1">
    <citation type="submission" date="2023-01" db="EMBL/GenBank/DDBJ databases">
        <title>Metagenome sequencing of chrysophaentin producing Chrysophaeum taylorii.</title>
        <authorList>
            <person name="Davison J."/>
            <person name="Bewley C."/>
        </authorList>
    </citation>
    <scope>NUCLEOTIDE SEQUENCE</scope>
    <source>
        <strain evidence="4">NIES-1699</strain>
    </source>
</reference>
<dbReference type="SMART" id="SM00487">
    <property type="entry name" value="DEXDc"/>
    <property type="match status" value="1"/>
</dbReference>
<dbReference type="SMART" id="SM00490">
    <property type="entry name" value="HELICc"/>
    <property type="match status" value="1"/>
</dbReference>
<dbReference type="Gene3D" id="3.40.50.300">
    <property type="entry name" value="P-loop containing nucleotide triphosphate hydrolases"/>
    <property type="match status" value="2"/>
</dbReference>
<evidence type="ECO:0000313" key="5">
    <source>
        <dbReference type="Proteomes" id="UP001230188"/>
    </source>
</evidence>
<evidence type="ECO:0000256" key="1">
    <source>
        <dbReference type="SAM" id="MobiDB-lite"/>
    </source>
</evidence>
<dbReference type="PROSITE" id="PS51194">
    <property type="entry name" value="HELICASE_CTER"/>
    <property type="match status" value="1"/>
</dbReference>
<dbReference type="Pfam" id="PF04851">
    <property type="entry name" value="ResIII"/>
    <property type="match status" value="1"/>
</dbReference>
<dbReference type="Pfam" id="PF03457">
    <property type="entry name" value="HA"/>
    <property type="match status" value="2"/>
</dbReference>
<dbReference type="InterPro" id="IPR014001">
    <property type="entry name" value="Helicase_ATP-bd"/>
</dbReference>
<evidence type="ECO:0000313" key="4">
    <source>
        <dbReference type="EMBL" id="KAJ8613786.1"/>
    </source>
</evidence>
<comment type="caution">
    <text evidence="4">The sequence shown here is derived from an EMBL/GenBank/DDBJ whole genome shotgun (WGS) entry which is preliminary data.</text>
</comment>
<dbReference type="PROSITE" id="PS51192">
    <property type="entry name" value="HELICASE_ATP_BIND_1"/>
    <property type="match status" value="1"/>
</dbReference>
<dbReference type="GO" id="GO:0016787">
    <property type="term" value="F:hydrolase activity"/>
    <property type="evidence" value="ECO:0007669"/>
    <property type="project" value="InterPro"/>
</dbReference>
<feature type="region of interest" description="Disordered" evidence="1">
    <location>
        <begin position="388"/>
        <end position="415"/>
    </location>
</feature>
<dbReference type="InterPro" id="IPR006935">
    <property type="entry name" value="Helicase/UvrB_N"/>
</dbReference>
<dbReference type="EMBL" id="JAQMWT010000022">
    <property type="protein sequence ID" value="KAJ8613786.1"/>
    <property type="molecule type" value="Genomic_DNA"/>
</dbReference>
<dbReference type="Pfam" id="PF00271">
    <property type="entry name" value="Helicase_C"/>
    <property type="match status" value="1"/>
</dbReference>
<sequence>MRCGVLVRRFLCTPRPHQAAAIEAVVSHARGGATRATVVLPGGAGKTLVGARVVASLAKSIGVVVVPTLALVDQTLREYRRWSPELLDTTLVVASRAAGDVLRTTSVDALREALSSSGEEKRLLLIVSTYRSLPKLVEALARSRRTVDIAVLDEAHVTTYVTRKHKPSGYGAAVSDEFRARFRLFMTATPRIATRVPMADRSRHSMDDKTSYGEVVFEMSREAAAASGVTVPLQVVVVDSPRVADKQADDVEIALVLKRIYDDYGVSRALCFLNRTVRVKAFTAAAGVVFKVVDRPEVKTTYVEGGMSPEEREGILRVVRESNSAVEKHLLTNARLLATGVDVPSIDAVVVAEPRRSHLDIAQMAARAARAAPGKTRGLVVVPVRATRRRRRRRTHNPDDDDEEEEEDEEITMDDVDESDFGTVLAVLRAVGDAEDWRAVIRDDGLVLPGVSSDDQNEPKKEPRIIVDAKVPGMAKALDDLVRAAVLRLTSKWDERYEGLVRFHAQYGHCMVPFAYMEENRLGSWVSRQRVDFKQGKLMPDQVAKLDALGMVWDTKAAQWQLNLEDWQAYTEAKRKNPRVARSTRLGSWVRNQNRRFADGMILPERLKELRRVGFETKKPKSRPKAPRFYDIFDAGLAAYENHKRAHGHVPTRCKVPIVYDDDDDDDDRKARPVVVDLGKWVRRVRIDYKAGRLDAEKLRSLEAVGFVFDERARVFDQRIAELCDFRRAADGCRTYPLRHSKLGEWLHCIERGGTAMTPDRIRKLHVECGVEVVHDPALKSATFSRRDSWFVIRSPAVPPGVVATAATSATTDDEVVSSSS</sequence>
<gene>
    <name evidence="4" type="ORF">CTAYLR_008851</name>
</gene>
<feature type="domain" description="Helicase C-terminal" evidence="3">
    <location>
        <begin position="256"/>
        <end position="417"/>
    </location>
</feature>
<dbReference type="SUPFAM" id="SSF52540">
    <property type="entry name" value="P-loop containing nucleoside triphosphate hydrolases"/>
    <property type="match status" value="1"/>
</dbReference>
<dbReference type="PANTHER" id="PTHR33418">
    <property type="entry name" value="HELICASE-ASSOCIATED"/>
    <property type="match status" value="1"/>
</dbReference>
<evidence type="ECO:0000259" key="2">
    <source>
        <dbReference type="PROSITE" id="PS51192"/>
    </source>
</evidence>
<dbReference type="Gene3D" id="6.10.140.530">
    <property type="match status" value="2"/>
</dbReference>
<name>A0AAD7UQT8_9STRA</name>
<evidence type="ECO:0000259" key="3">
    <source>
        <dbReference type="PROSITE" id="PS51194"/>
    </source>
</evidence>
<accession>A0AAD7UQT8</accession>
<dbReference type="GO" id="GO:0005524">
    <property type="term" value="F:ATP binding"/>
    <property type="evidence" value="ECO:0007669"/>
    <property type="project" value="InterPro"/>
</dbReference>